<dbReference type="Proteomes" id="UP000230423">
    <property type="component" value="Unassembled WGS sequence"/>
</dbReference>
<keyword evidence="1" id="KW-0677">Repeat</keyword>
<keyword evidence="5" id="KW-1185">Reference proteome</keyword>
<organism evidence="4 5">
    <name type="scientific">Teladorsagia circumcincta</name>
    <name type="common">Brown stomach worm</name>
    <name type="synonym">Ostertagia circumcincta</name>
    <dbReference type="NCBI Taxonomy" id="45464"/>
    <lineage>
        <taxon>Eukaryota</taxon>
        <taxon>Metazoa</taxon>
        <taxon>Ecdysozoa</taxon>
        <taxon>Nematoda</taxon>
        <taxon>Chromadorea</taxon>
        <taxon>Rhabditida</taxon>
        <taxon>Rhabditina</taxon>
        <taxon>Rhabditomorpha</taxon>
        <taxon>Strongyloidea</taxon>
        <taxon>Trichostrongylidae</taxon>
        <taxon>Teladorsagia</taxon>
    </lineage>
</organism>
<reference evidence="4 5" key="1">
    <citation type="submission" date="2015-09" db="EMBL/GenBank/DDBJ databases">
        <title>Draft genome of the parasitic nematode Teladorsagia circumcincta isolate WARC Sus (inbred).</title>
        <authorList>
            <person name="Mitreva M."/>
        </authorList>
    </citation>
    <scope>NUCLEOTIDE SEQUENCE [LARGE SCALE GENOMIC DNA]</scope>
    <source>
        <strain evidence="4 5">S</strain>
    </source>
</reference>
<gene>
    <name evidence="4" type="ORF">TELCIR_17025</name>
</gene>
<feature type="region of interest" description="Disordered" evidence="2">
    <location>
        <begin position="138"/>
        <end position="166"/>
    </location>
</feature>
<feature type="compositionally biased region" description="Low complexity" evidence="2">
    <location>
        <begin position="88"/>
        <end position="99"/>
    </location>
</feature>
<dbReference type="PANTHER" id="PTHR46708:SF2">
    <property type="entry name" value="FIBRONECTIN TYPE-III DOMAIN-CONTAINING PROTEIN"/>
    <property type="match status" value="1"/>
</dbReference>
<sequence length="561" mass="63006">EYNYDNSAESFSIRTLPPGFDLATTTTTGAMSGSDYLYSTEDLDDEESSTSPLSTSPLAITTVTMIPPSPRTPMSSQSASISNTPQQSMSTSASSMLTSVAETSRSASTAVLVSTTQTTTVATTTTAMVATTVKVMSKQTTTSRRAAEEVDSGDDDSGTHQPPPAKQVAAEFGEPSWISMSDEENMIRLNWTVPDGSLCDAFLVNYTVVTLTRPKSYSVATMDDFLLIKFFANHTLDLRVFCMLAGSVSKTWWAHRIVQLTNPQTVEGVRIVSSETDEFYVSRILIDWDWPTHNNFDLYQIVISYGLNEATLTEIEVTETTQKPLLLDKLEPTQRYRIYVRNESLELGLSSMVVQLEQITPPIISSMMEPGRISSTAININFGDSDIEQGRFDYYELVFTGNNKNITKKIEINQDKSLTFTKLIPGKTYQFTLYTVYKGVRSRPVIEPITTYPLKVNALYPVVGREYVVLYWDIENFADSDCRFRLRYDFAWKGRFSPTLMRQGSRELTVKFENDHQVFSPLNGAIQNVAVIVSDDIDMNDDNYELRSWFDVKDDETWGSY</sequence>
<dbReference type="SUPFAM" id="SSF49265">
    <property type="entry name" value="Fibronectin type III"/>
    <property type="match status" value="1"/>
</dbReference>
<dbReference type="CDD" id="cd00063">
    <property type="entry name" value="FN3"/>
    <property type="match status" value="1"/>
</dbReference>
<dbReference type="InterPro" id="IPR036116">
    <property type="entry name" value="FN3_sf"/>
</dbReference>
<evidence type="ECO:0000313" key="5">
    <source>
        <dbReference type="Proteomes" id="UP000230423"/>
    </source>
</evidence>
<dbReference type="InterPro" id="IPR003961">
    <property type="entry name" value="FN3_dom"/>
</dbReference>
<proteinExistence type="predicted"/>
<dbReference type="InterPro" id="IPR050991">
    <property type="entry name" value="ECM_Regulatory_Proteins"/>
</dbReference>
<feature type="domain" description="Fibronectin type-III" evidence="3">
    <location>
        <begin position="373"/>
        <end position="445"/>
    </location>
</feature>
<dbReference type="AlphaFoldDB" id="A0A2G9TVK0"/>
<accession>A0A2G9TVK0</accession>
<protein>
    <submittedName>
        <fullName evidence="4">Fibronectin type III domain protein</fullName>
    </submittedName>
</protein>
<dbReference type="Gene3D" id="2.60.40.10">
    <property type="entry name" value="Immunoglobulins"/>
    <property type="match status" value="1"/>
</dbReference>
<feature type="non-terminal residue" evidence="4">
    <location>
        <position position="561"/>
    </location>
</feature>
<dbReference type="OrthoDB" id="8609993at2759"/>
<feature type="non-terminal residue" evidence="4">
    <location>
        <position position="1"/>
    </location>
</feature>
<evidence type="ECO:0000256" key="1">
    <source>
        <dbReference type="ARBA" id="ARBA00022737"/>
    </source>
</evidence>
<name>A0A2G9TVK0_TELCI</name>
<feature type="compositionally biased region" description="Polar residues" evidence="2">
    <location>
        <begin position="72"/>
        <end position="87"/>
    </location>
</feature>
<evidence type="ECO:0000256" key="2">
    <source>
        <dbReference type="SAM" id="MobiDB-lite"/>
    </source>
</evidence>
<dbReference type="Pfam" id="PF00041">
    <property type="entry name" value="fn3"/>
    <property type="match status" value="1"/>
</dbReference>
<dbReference type="EMBL" id="KZ353605">
    <property type="protein sequence ID" value="PIO61452.1"/>
    <property type="molecule type" value="Genomic_DNA"/>
</dbReference>
<evidence type="ECO:0000259" key="3">
    <source>
        <dbReference type="Pfam" id="PF00041"/>
    </source>
</evidence>
<dbReference type="PANTHER" id="PTHR46708">
    <property type="entry name" value="TENASCIN"/>
    <property type="match status" value="1"/>
</dbReference>
<feature type="region of interest" description="Disordered" evidence="2">
    <location>
        <begin position="66"/>
        <end position="99"/>
    </location>
</feature>
<dbReference type="InterPro" id="IPR013783">
    <property type="entry name" value="Ig-like_fold"/>
</dbReference>
<evidence type="ECO:0000313" key="4">
    <source>
        <dbReference type="EMBL" id="PIO61452.1"/>
    </source>
</evidence>